<evidence type="ECO:0000256" key="3">
    <source>
        <dbReference type="ARBA" id="ARBA00023242"/>
    </source>
</evidence>
<organism evidence="5 6">
    <name type="scientific">Malassezia cuniculi</name>
    <dbReference type="NCBI Taxonomy" id="948313"/>
    <lineage>
        <taxon>Eukaryota</taxon>
        <taxon>Fungi</taxon>
        <taxon>Dikarya</taxon>
        <taxon>Basidiomycota</taxon>
        <taxon>Ustilaginomycotina</taxon>
        <taxon>Malasseziomycetes</taxon>
        <taxon>Malasseziales</taxon>
        <taxon>Malasseziaceae</taxon>
        <taxon>Malassezia</taxon>
    </lineage>
</organism>
<dbReference type="InterPro" id="IPR019163">
    <property type="entry name" value="THO_Thoc5"/>
</dbReference>
<dbReference type="GO" id="GO:0006406">
    <property type="term" value="P:mRNA export from nucleus"/>
    <property type="evidence" value="ECO:0007669"/>
    <property type="project" value="TreeGrafter"/>
</dbReference>
<evidence type="ECO:0000313" key="6">
    <source>
        <dbReference type="Proteomes" id="UP001219933"/>
    </source>
</evidence>
<dbReference type="Pfam" id="PF09766">
    <property type="entry name" value="FmiP_Thoc5"/>
    <property type="match status" value="1"/>
</dbReference>
<comment type="similarity">
    <text evidence="2">Belongs to the THOC5 family.</text>
</comment>
<feature type="coiled-coil region" evidence="4">
    <location>
        <begin position="128"/>
        <end position="169"/>
    </location>
</feature>
<dbReference type="AlphaFoldDB" id="A0AAF0EYI7"/>
<proteinExistence type="inferred from homology"/>
<protein>
    <recommendedName>
        <fullName evidence="7">Fms-interacting protein</fullName>
    </recommendedName>
</protein>
<evidence type="ECO:0000256" key="4">
    <source>
        <dbReference type="SAM" id="Coils"/>
    </source>
</evidence>
<dbReference type="Proteomes" id="UP001219933">
    <property type="component" value="Chromosome 2"/>
</dbReference>
<dbReference type="PANTHER" id="PTHR13375:SF3">
    <property type="entry name" value="THO COMPLEX SUBUNIT 5 HOMOLOG"/>
    <property type="match status" value="1"/>
</dbReference>
<keyword evidence="6" id="KW-1185">Reference proteome</keyword>
<dbReference type="PANTHER" id="PTHR13375">
    <property type="entry name" value="FMS INTERACTING PROTEIN"/>
    <property type="match status" value="1"/>
</dbReference>
<evidence type="ECO:0000256" key="1">
    <source>
        <dbReference type="ARBA" id="ARBA00004123"/>
    </source>
</evidence>
<evidence type="ECO:0000256" key="2">
    <source>
        <dbReference type="ARBA" id="ARBA00008044"/>
    </source>
</evidence>
<evidence type="ECO:0000313" key="5">
    <source>
        <dbReference type="EMBL" id="WFD35017.1"/>
    </source>
</evidence>
<feature type="coiled-coil region" evidence="4">
    <location>
        <begin position="59"/>
        <end position="93"/>
    </location>
</feature>
<dbReference type="GO" id="GO:0000445">
    <property type="term" value="C:THO complex part of transcription export complex"/>
    <property type="evidence" value="ECO:0007669"/>
    <property type="project" value="TreeGrafter"/>
</dbReference>
<accession>A0AAF0EYI7</accession>
<dbReference type="GO" id="GO:0003729">
    <property type="term" value="F:mRNA binding"/>
    <property type="evidence" value="ECO:0007669"/>
    <property type="project" value="TreeGrafter"/>
</dbReference>
<dbReference type="EMBL" id="CP119878">
    <property type="protein sequence ID" value="WFD35017.1"/>
    <property type="molecule type" value="Genomic_DNA"/>
</dbReference>
<sequence>MTDVSVLPDVITALAEHAESFAPDNGATSFLTHTAPLLAELKRCNRDAYIHLGEQRAAVAAERGALADAAAELNNLEYEKEQLQERIAAVNTLDTVYERVELCDLAEFREAVPDMETDDAHQFFSNRLQHELDVRRRLEQRHMALKNEAKAAADKNKAARDALVKLERAIDAVCASAEKTCNYNYQRTGTP</sequence>
<name>A0AAF0EYI7_9BASI</name>
<evidence type="ECO:0008006" key="7">
    <source>
        <dbReference type="Google" id="ProtNLM"/>
    </source>
</evidence>
<comment type="subcellular location">
    <subcellularLocation>
        <location evidence="1">Nucleus</location>
    </subcellularLocation>
</comment>
<reference evidence="5" key="1">
    <citation type="submission" date="2023-03" db="EMBL/GenBank/DDBJ databases">
        <title>Mating type loci evolution in Malassezia.</title>
        <authorList>
            <person name="Coelho M.A."/>
        </authorList>
    </citation>
    <scope>NUCLEOTIDE SEQUENCE</scope>
    <source>
        <strain evidence="5">CBS 11721</strain>
    </source>
</reference>
<keyword evidence="3" id="KW-0539">Nucleus</keyword>
<gene>
    <name evidence="5" type="ORF">MCUN1_001863</name>
</gene>
<keyword evidence="4" id="KW-0175">Coiled coil</keyword>